<evidence type="ECO:0000256" key="11">
    <source>
        <dbReference type="ARBA" id="ARBA00023235"/>
    </source>
</evidence>
<keyword evidence="11" id="KW-0413">Isomerase</keyword>
<comment type="similarity">
    <text evidence="3">Belongs to the type II topoisomerase GyrB family.</text>
</comment>
<dbReference type="PANTHER" id="PTHR45866">
    <property type="entry name" value="DNA GYRASE/TOPOISOMERASE SUBUNIT B"/>
    <property type="match status" value="1"/>
</dbReference>
<dbReference type="Gene3D" id="3.40.50.670">
    <property type="match status" value="2"/>
</dbReference>
<dbReference type="SMART" id="SM00306">
    <property type="entry name" value="HintN"/>
    <property type="match status" value="1"/>
</dbReference>
<dbReference type="InterPro" id="IPR013759">
    <property type="entry name" value="Topo_IIA_B_C"/>
</dbReference>
<dbReference type="PRINTS" id="PR01159">
    <property type="entry name" value="DNAGYRASEB"/>
</dbReference>
<dbReference type="PANTHER" id="PTHR45866:SF1">
    <property type="entry name" value="DNA GYRASE SUBUNIT B, MITOCHONDRIAL"/>
    <property type="match status" value="1"/>
</dbReference>
<dbReference type="InterPro" id="IPR006141">
    <property type="entry name" value="Intein_N"/>
</dbReference>
<evidence type="ECO:0000256" key="12">
    <source>
        <dbReference type="SAM" id="MobiDB-lite"/>
    </source>
</evidence>
<dbReference type="InterPro" id="IPR002288">
    <property type="entry name" value="DNA_gyrase_B_C"/>
</dbReference>
<dbReference type="InterPro" id="IPR003587">
    <property type="entry name" value="Hint_dom_N"/>
</dbReference>
<dbReference type="GO" id="GO:0003918">
    <property type="term" value="F:DNA topoisomerase type II (double strand cut, ATP-hydrolyzing) activity"/>
    <property type="evidence" value="ECO:0007669"/>
    <property type="project" value="UniProtKB-EC"/>
</dbReference>
<dbReference type="GO" id="GO:0003677">
    <property type="term" value="F:DNA binding"/>
    <property type="evidence" value="ECO:0007669"/>
    <property type="project" value="UniProtKB-KW"/>
</dbReference>
<dbReference type="SMART" id="SM00387">
    <property type="entry name" value="HATPase_c"/>
    <property type="match status" value="1"/>
</dbReference>
<dbReference type="AlphaFoldDB" id="A0A1G2QCH3"/>
<proteinExistence type="inferred from homology"/>
<keyword evidence="5" id="KW-0479">Metal-binding</keyword>
<comment type="cofactor">
    <cofactor evidence="2">
        <name>Mg(2+)</name>
        <dbReference type="ChEBI" id="CHEBI:18420"/>
    </cofactor>
</comment>
<dbReference type="CDD" id="cd16928">
    <property type="entry name" value="HATPase_GyrB-like"/>
    <property type="match status" value="1"/>
</dbReference>
<sequence>MAKAEPKRKYGADEIVVLEGLEPVRKRPGMYIGSTGPDGLHHLMVEIFDNSRDEAMNGFCDEIEVAILPGDIIRVVDNGTGIPVEIHKKTKVSTLETVLTVLHAGGKFEGDSYKISGGLHGVGASVVNALSSWLKAEVHRDGGRYVQEYAIGKKKYNVKKVSASKQHGTIISFEPDATIFSETVFDWHRMVTHLRSQAYLVKGLRVRAIDARGYTGKIDTDKCFFLNELGLDVPSMTFYFEGGLLSLIKFYNQKDKVVNREVFYVEKEADKVDVEVAMQYVDDIDAKEISYTNNTITPEGGTHLTGFRTALTRILNDYAKKNNYLKDSDGNFTGDDVREGVVAVISVKLRDPQFEGQTKAKLGSIVARGAVESVFGEAFNAYLEEHPDDAKAIINKIILALKARKAAKAAKDSVLRKGALEGMTLPGKLADCQTRDASEAEIFIVEGDSAGGCFAGETKVALADGRDLSFKDLVVEYEAGKQNYCYTTDKLGAVQIAPILYPRITKRQAEVIKVTLDNDEEIICTPDHRFMLRDGKYREAKDLKSSNSLMPLRRQISKIGRRITIKDYEMVYSPGEHRWIFTHLISDRANLKNGIYQKGANEAIHHKDYNKRNNNPDNLVRMDRLEHFFFHTKNLDKTIHRDDIKQKAREAHLDPVYRAKISAMMNAPRMKTLLSVRAKKQWSNPEYREFMLKKFSEFYQSNAEYRKLNNKKLDEEQKKYWSSRENRQKQSERVAQFFTEHPEQKLVLKELANRQWASEELRIWRSEETKKQWNDEFRQKRKIAYDQTYLNKGLRALHDVYLRVGRVDIDQYNNLRQRTKDKSLIKWDTLCQRFFNGNEQILEEAIINYNHRIKNIEKVNERIDVYDLEVAGTHNFALTSGIFVHNSGKQGRDRRTQAILPLKGKILNVEKARLDKMLAFAEIKALIIAMGVGIGDMFDIGKLRYHKIIIATDADVDGAHIRTLLLTLFFRYYRDLIENGHIYIAQPPLYKIKKGKEVVYVYSDDEKAKVLKSMGIASDAIQSGDEPESDSSEASMGEEENEENLSSKAKSTKVHIQRYKGLGEMNPEELWETTMNPVTRILKKVGVEDAEEADKTFSILMGSDVEPRKHFIQSHAKLANIDV</sequence>
<dbReference type="NCBIfam" id="TIGR01443">
    <property type="entry name" value="intein_Cterm"/>
    <property type="match status" value="1"/>
</dbReference>
<dbReference type="SUPFAM" id="SSF55874">
    <property type="entry name" value="ATPase domain of HSP90 chaperone/DNA topoisomerase II/histidine kinase"/>
    <property type="match status" value="1"/>
</dbReference>
<dbReference type="PROSITE" id="PS50817">
    <property type="entry name" value="INTEIN_N_TER"/>
    <property type="match status" value="1"/>
</dbReference>
<dbReference type="EMBL" id="MHTI01000035">
    <property type="protein sequence ID" value="OHA58138.1"/>
    <property type="molecule type" value="Genomic_DNA"/>
</dbReference>
<reference evidence="14 15" key="1">
    <citation type="journal article" date="2016" name="Nat. Commun.">
        <title>Thousands of microbial genomes shed light on interconnected biogeochemical processes in an aquifer system.</title>
        <authorList>
            <person name="Anantharaman K."/>
            <person name="Brown C.T."/>
            <person name="Hug L.A."/>
            <person name="Sharon I."/>
            <person name="Castelle C.J."/>
            <person name="Probst A.J."/>
            <person name="Thomas B.C."/>
            <person name="Singh A."/>
            <person name="Wilkins M.J."/>
            <person name="Karaoz U."/>
            <person name="Brodie E.L."/>
            <person name="Williams K.H."/>
            <person name="Hubbard S.S."/>
            <person name="Banfield J.F."/>
        </authorList>
    </citation>
    <scope>NUCLEOTIDE SEQUENCE [LARGE SCALE GENOMIC DNA]</scope>
</reference>
<dbReference type="NCBIfam" id="TIGR01445">
    <property type="entry name" value="intein_Nterm"/>
    <property type="match status" value="1"/>
</dbReference>
<dbReference type="PRINTS" id="PR00418">
    <property type="entry name" value="TPI2FAMILY"/>
</dbReference>
<organism evidence="14 15">
    <name type="scientific">Candidatus Vogelbacteria bacterium RIFOXYD1_FULL_42_15</name>
    <dbReference type="NCBI Taxonomy" id="1802437"/>
    <lineage>
        <taxon>Bacteria</taxon>
        <taxon>Candidatus Vogeliibacteriota</taxon>
    </lineage>
</organism>
<dbReference type="InterPro" id="IPR013506">
    <property type="entry name" value="Topo_IIA_bsu_dom2"/>
</dbReference>
<dbReference type="Gene3D" id="3.30.230.10">
    <property type="match status" value="1"/>
</dbReference>
<dbReference type="PROSITE" id="PS50818">
    <property type="entry name" value="INTEIN_C_TER"/>
    <property type="match status" value="1"/>
</dbReference>
<dbReference type="FunFam" id="3.30.230.10:FF:000005">
    <property type="entry name" value="DNA gyrase subunit B"/>
    <property type="match status" value="1"/>
</dbReference>
<dbReference type="InterPro" id="IPR036844">
    <property type="entry name" value="Hint_dom_sf"/>
</dbReference>
<evidence type="ECO:0000256" key="6">
    <source>
        <dbReference type="ARBA" id="ARBA00022741"/>
    </source>
</evidence>
<keyword evidence="6" id="KW-0547">Nucleotide-binding</keyword>
<keyword evidence="10" id="KW-0238">DNA-binding</keyword>
<dbReference type="InterPro" id="IPR013760">
    <property type="entry name" value="Topo_IIA-like_dom_sf"/>
</dbReference>
<evidence type="ECO:0000256" key="10">
    <source>
        <dbReference type="ARBA" id="ARBA00023125"/>
    </source>
</evidence>
<dbReference type="InterPro" id="IPR000565">
    <property type="entry name" value="Topo_IIA_B"/>
</dbReference>
<dbReference type="Pfam" id="PF01751">
    <property type="entry name" value="Toprim"/>
    <property type="match status" value="1"/>
</dbReference>
<dbReference type="SUPFAM" id="SSF56719">
    <property type="entry name" value="Type II DNA topoisomerase"/>
    <property type="match status" value="2"/>
</dbReference>
<dbReference type="InterPro" id="IPR003586">
    <property type="entry name" value="Hint_dom_C"/>
</dbReference>
<dbReference type="GO" id="GO:0006265">
    <property type="term" value="P:DNA topological change"/>
    <property type="evidence" value="ECO:0007669"/>
    <property type="project" value="InterPro"/>
</dbReference>
<keyword evidence="7" id="KW-0067">ATP-binding</keyword>
<dbReference type="SUPFAM" id="SSF54211">
    <property type="entry name" value="Ribosomal protein S5 domain 2-like"/>
    <property type="match status" value="1"/>
</dbReference>
<dbReference type="InterPro" id="IPR018522">
    <property type="entry name" value="TopoIIA_CS"/>
</dbReference>
<dbReference type="InterPro" id="IPR030934">
    <property type="entry name" value="Intein_C"/>
</dbReference>
<dbReference type="SUPFAM" id="SSF51294">
    <property type="entry name" value="Hedgehog/intein (Hint) domain"/>
    <property type="match status" value="1"/>
</dbReference>
<evidence type="ECO:0000256" key="8">
    <source>
        <dbReference type="ARBA" id="ARBA00022842"/>
    </source>
</evidence>
<dbReference type="InterPro" id="IPR006171">
    <property type="entry name" value="TOPRIM_dom"/>
</dbReference>
<dbReference type="Pfam" id="PF00204">
    <property type="entry name" value="DNA_gyraseB"/>
    <property type="match status" value="1"/>
</dbReference>
<dbReference type="PROSITE" id="PS00177">
    <property type="entry name" value="TOPOISOMERASE_II"/>
    <property type="match status" value="1"/>
</dbReference>
<evidence type="ECO:0000256" key="5">
    <source>
        <dbReference type="ARBA" id="ARBA00022723"/>
    </source>
</evidence>
<dbReference type="InterPro" id="IPR014721">
    <property type="entry name" value="Ribsml_uS5_D2-typ_fold_subgr"/>
</dbReference>
<dbReference type="GO" id="GO:0016539">
    <property type="term" value="P:intein-mediated protein splicing"/>
    <property type="evidence" value="ECO:0007669"/>
    <property type="project" value="InterPro"/>
</dbReference>
<dbReference type="SMART" id="SM00433">
    <property type="entry name" value="TOP2c"/>
    <property type="match status" value="1"/>
</dbReference>
<accession>A0A1G2QCH3</accession>
<dbReference type="InterPro" id="IPR001241">
    <property type="entry name" value="Topo_IIA"/>
</dbReference>
<dbReference type="InterPro" id="IPR036890">
    <property type="entry name" value="HATPase_C_sf"/>
</dbReference>
<feature type="region of interest" description="Disordered" evidence="12">
    <location>
        <begin position="1021"/>
        <end position="1052"/>
    </location>
</feature>
<dbReference type="Gene3D" id="2.170.16.10">
    <property type="entry name" value="Hedgehog/Intein (Hint) domain"/>
    <property type="match status" value="1"/>
</dbReference>
<evidence type="ECO:0000256" key="1">
    <source>
        <dbReference type="ARBA" id="ARBA00000185"/>
    </source>
</evidence>
<gene>
    <name evidence="14" type="ORF">A2607_00460</name>
</gene>
<evidence type="ECO:0000256" key="4">
    <source>
        <dbReference type="ARBA" id="ARBA00012895"/>
    </source>
</evidence>
<dbReference type="InterPro" id="IPR003594">
    <property type="entry name" value="HATPase_dom"/>
</dbReference>
<evidence type="ECO:0000256" key="2">
    <source>
        <dbReference type="ARBA" id="ARBA00001946"/>
    </source>
</evidence>
<evidence type="ECO:0000259" key="13">
    <source>
        <dbReference type="PROSITE" id="PS50880"/>
    </source>
</evidence>
<name>A0A1G2QCH3_9BACT</name>
<dbReference type="Gene3D" id="3.30.565.10">
    <property type="entry name" value="Histidine kinase-like ATPase, C-terminal domain"/>
    <property type="match status" value="1"/>
</dbReference>
<dbReference type="GO" id="GO:0005524">
    <property type="term" value="F:ATP binding"/>
    <property type="evidence" value="ECO:0007669"/>
    <property type="project" value="UniProtKB-KW"/>
</dbReference>
<evidence type="ECO:0000256" key="7">
    <source>
        <dbReference type="ARBA" id="ARBA00022840"/>
    </source>
</evidence>
<protein>
    <recommendedName>
        <fullName evidence="4">DNA topoisomerase (ATP-hydrolyzing)</fullName>
        <ecNumber evidence="4">5.6.2.2</ecNumber>
    </recommendedName>
</protein>
<dbReference type="Proteomes" id="UP000178481">
    <property type="component" value="Unassembled WGS sequence"/>
</dbReference>
<dbReference type="CDD" id="cd00822">
    <property type="entry name" value="TopoII_Trans_DNA_gyrase"/>
    <property type="match status" value="1"/>
</dbReference>
<dbReference type="Pfam" id="PF00986">
    <property type="entry name" value="DNA_gyraseB_C"/>
    <property type="match status" value="1"/>
</dbReference>
<dbReference type="Pfam" id="PF02518">
    <property type="entry name" value="HATPase_c"/>
    <property type="match status" value="1"/>
</dbReference>
<evidence type="ECO:0000256" key="3">
    <source>
        <dbReference type="ARBA" id="ARBA00010708"/>
    </source>
</evidence>
<feature type="domain" description="Toprim" evidence="13">
    <location>
        <begin position="904"/>
        <end position="988"/>
    </location>
</feature>
<dbReference type="InterPro" id="IPR020568">
    <property type="entry name" value="Ribosomal_Su5_D2-typ_SF"/>
</dbReference>
<dbReference type="Pfam" id="PF14890">
    <property type="entry name" value="Intein_splicing"/>
    <property type="match status" value="1"/>
</dbReference>
<comment type="caution">
    <text evidence="14">The sequence shown here is derived from an EMBL/GenBank/DDBJ whole genome shotgun (WGS) entry which is preliminary data.</text>
</comment>
<keyword evidence="8" id="KW-0460">Magnesium</keyword>
<dbReference type="GO" id="GO:0046872">
    <property type="term" value="F:metal ion binding"/>
    <property type="evidence" value="ECO:0007669"/>
    <property type="project" value="UniProtKB-KW"/>
</dbReference>
<keyword evidence="9" id="KW-0799">Topoisomerase</keyword>
<feature type="compositionally biased region" description="Acidic residues" evidence="12">
    <location>
        <begin position="1025"/>
        <end position="1043"/>
    </location>
</feature>
<dbReference type="EC" id="5.6.2.2" evidence="4"/>
<comment type="catalytic activity">
    <reaction evidence="1">
        <text>ATP-dependent breakage, passage and rejoining of double-stranded DNA.</text>
        <dbReference type="EC" id="5.6.2.2"/>
    </reaction>
</comment>
<evidence type="ECO:0000313" key="15">
    <source>
        <dbReference type="Proteomes" id="UP000178481"/>
    </source>
</evidence>
<dbReference type="CDD" id="cd00081">
    <property type="entry name" value="Hint"/>
    <property type="match status" value="2"/>
</dbReference>
<dbReference type="PROSITE" id="PS50880">
    <property type="entry name" value="TOPRIM"/>
    <property type="match status" value="1"/>
</dbReference>
<evidence type="ECO:0000313" key="14">
    <source>
        <dbReference type="EMBL" id="OHA58138.1"/>
    </source>
</evidence>
<dbReference type="SMART" id="SM00305">
    <property type="entry name" value="HintC"/>
    <property type="match status" value="1"/>
</dbReference>
<evidence type="ECO:0000256" key="9">
    <source>
        <dbReference type="ARBA" id="ARBA00023029"/>
    </source>
</evidence>